<name>A0A840QT20_9BACI</name>
<evidence type="ECO:0000313" key="3">
    <source>
        <dbReference type="Proteomes" id="UP000551878"/>
    </source>
</evidence>
<dbReference type="EMBL" id="JACHHB010000013">
    <property type="protein sequence ID" value="MBB5174463.1"/>
    <property type="molecule type" value="Genomic_DNA"/>
</dbReference>
<sequence length="40" mass="4710">MGRQKKGNPNAQRNENKKKQGKNNHPRSYAEVEVEKMRND</sequence>
<proteinExistence type="predicted"/>
<dbReference type="AlphaFoldDB" id="A0A840QT20"/>
<keyword evidence="3" id="KW-1185">Reference proteome</keyword>
<comment type="caution">
    <text evidence="2">The sequence shown here is derived from an EMBL/GenBank/DDBJ whole genome shotgun (WGS) entry which is preliminary data.</text>
</comment>
<dbReference type="Proteomes" id="UP000551878">
    <property type="component" value="Unassembled WGS sequence"/>
</dbReference>
<evidence type="ECO:0000313" key="2">
    <source>
        <dbReference type="EMBL" id="MBB5174463.1"/>
    </source>
</evidence>
<reference evidence="2 3" key="1">
    <citation type="submission" date="2020-08" db="EMBL/GenBank/DDBJ databases">
        <title>Genomic Encyclopedia of Type Strains, Phase IV (KMG-IV): sequencing the most valuable type-strain genomes for metagenomic binning, comparative biology and taxonomic classification.</title>
        <authorList>
            <person name="Goeker M."/>
        </authorList>
    </citation>
    <scope>NUCLEOTIDE SEQUENCE [LARGE SCALE GENOMIC DNA]</scope>
    <source>
        <strain evidence="2 3">DSM 24696</strain>
    </source>
</reference>
<organism evidence="2 3">
    <name type="scientific">Texcoconibacillus texcoconensis</name>
    <dbReference type="NCBI Taxonomy" id="1095777"/>
    <lineage>
        <taxon>Bacteria</taxon>
        <taxon>Bacillati</taxon>
        <taxon>Bacillota</taxon>
        <taxon>Bacilli</taxon>
        <taxon>Bacillales</taxon>
        <taxon>Bacillaceae</taxon>
        <taxon>Texcoconibacillus</taxon>
    </lineage>
</organism>
<dbReference type="RefSeq" id="WP_281394023.1">
    <property type="nucleotide sequence ID" value="NZ_JACHHB010000013.1"/>
</dbReference>
<protein>
    <submittedName>
        <fullName evidence="2">Uncharacterized protein</fullName>
    </submittedName>
</protein>
<feature type="region of interest" description="Disordered" evidence="1">
    <location>
        <begin position="1"/>
        <end position="40"/>
    </location>
</feature>
<accession>A0A840QT20</accession>
<evidence type="ECO:0000256" key="1">
    <source>
        <dbReference type="SAM" id="MobiDB-lite"/>
    </source>
</evidence>
<gene>
    <name evidence="2" type="ORF">HNQ41_002678</name>
</gene>
<feature type="compositionally biased region" description="Basic and acidic residues" evidence="1">
    <location>
        <begin position="28"/>
        <end position="40"/>
    </location>
</feature>